<dbReference type="EMBL" id="SZVP01000005">
    <property type="protein sequence ID" value="TMM45704.1"/>
    <property type="molecule type" value="Genomic_DNA"/>
</dbReference>
<evidence type="ECO:0000256" key="1">
    <source>
        <dbReference type="ARBA" id="ARBA00001946"/>
    </source>
</evidence>
<keyword evidence="5" id="KW-1133">Transmembrane helix</keyword>
<feature type="transmembrane region" description="Helical" evidence="5">
    <location>
        <begin position="6"/>
        <end position="29"/>
    </location>
</feature>
<dbReference type="InterPro" id="IPR000160">
    <property type="entry name" value="GGDEF_dom"/>
</dbReference>
<evidence type="ECO:0000256" key="3">
    <source>
        <dbReference type="ARBA" id="ARBA00034247"/>
    </source>
</evidence>
<dbReference type="GO" id="GO:0052621">
    <property type="term" value="F:diguanylate cyclase activity"/>
    <property type="evidence" value="ECO:0007669"/>
    <property type="project" value="UniProtKB-EC"/>
</dbReference>
<sequence length="269" mass="31123">MTEKNYEYLYFGIGFVFGSLVALLICVYLKRHYYKKYQRKVLLLKSAQNKEKIVEQAMNTLAKKQQENQDLLEERVQERTLELNIALQELASANQELERKNVLDALTGLHNRRYYDQKILAEYRRSRRNLTPLSLVLIDIDHFKSVNDSHGHLAGDHCLVWVAKQIKQSLKRSADKAFRYGGEEFCLILPDTDAQGAFQIAEQLRLLISQQPCQLDVADIRLTISCGTCTYQQEADVSPEQIFAGADKALYEAKHNGRNRTQQYTFIKK</sequence>
<dbReference type="Proteomes" id="UP000307702">
    <property type="component" value="Unassembled WGS sequence"/>
</dbReference>
<organism evidence="7 8">
    <name type="scientific">Colwellia ponticola</name>
    <dbReference type="NCBI Taxonomy" id="2304625"/>
    <lineage>
        <taxon>Bacteria</taxon>
        <taxon>Pseudomonadati</taxon>
        <taxon>Pseudomonadota</taxon>
        <taxon>Gammaproteobacteria</taxon>
        <taxon>Alteromonadales</taxon>
        <taxon>Colwelliaceae</taxon>
        <taxon>Colwellia</taxon>
    </lineage>
</organism>
<dbReference type="OrthoDB" id="9803824at2"/>
<evidence type="ECO:0000313" key="8">
    <source>
        <dbReference type="Proteomes" id="UP000307702"/>
    </source>
</evidence>
<dbReference type="PROSITE" id="PS50887">
    <property type="entry name" value="GGDEF"/>
    <property type="match status" value="1"/>
</dbReference>
<feature type="domain" description="GGDEF" evidence="6">
    <location>
        <begin position="131"/>
        <end position="266"/>
    </location>
</feature>
<dbReference type="InterPro" id="IPR029787">
    <property type="entry name" value="Nucleotide_cyclase"/>
</dbReference>
<feature type="coiled-coil region" evidence="4">
    <location>
        <begin position="44"/>
        <end position="103"/>
    </location>
</feature>
<evidence type="ECO:0000313" key="7">
    <source>
        <dbReference type="EMBL" id="TMM45704.1"/>
    </source>
</evidence>
<dbReference type="PANTHER" id="PTHR45138">
    <property type="entry name" value="REGULATORY COMPONENTS OF SENSORY TRANSDUCTION SYSTEM"/>
    <property type="match status" value="1"/>
</dbReference>
<comment type="catalytic activity">
    <reaction evidence="3">
        <text>2 GTP = 3',3'-c-di-GMP + 2 diphosphate</text>
        <dbReference type="Rhea" id="RHEA:24898"/>
        <dbReference type="ChEBI" id="CHEBI:33019"/>
        <dbReference type="ChEBI" id="CHEBI:37565"/>
        <dbReference type="ChEBI" id="CHEBI:58805"/>
        <dbReference type="EC" id="2.7.7.65"/>
    </reaction>
</comment>
<gene>
    <name evidence="7" type="ORF">FCS21_07730</name>
</gene>
<comment type="caution">
    <text evidence="7">The sequence shown here is derived from an EMBL/GenBank/DDBJ whole genome shotgun (WGS) entry which is preliminary data.</text>
</comment>
<dbReference type="Pfam" id="PF00990">
    <property type="entry name" value="GGDEF"/>
    <property type="match status" value="1"/>
</dbReference>
<accession>A0A8H2JM72</accession>
<dbReference type="InterPro" id="IPR050469">
    <property type="entry name" value="Diguanylate_Cyclase"/>
</dbReference>
<dbReference type="SMART" id="SM00267">
    <property type="entry name" value="GGDEF"/>
    <property type="match status" value="1"/>
</dbReference>
<dbReference type="EC" id="2.7.7.65" evidence="2"/>
<evidence type="ECO:0000259" key="6">
    <source>
        <dbReference type="PROSITE" id="PS50887"/>
    </source>
</evidence>
<dbReference type="RefSeq" id="WP_138622280.1">
    <property type="nucleotide sequence ID" value="NZ_SZVP01000005.1"/>
</dbReference>
<dbReference type="FunFam" id="3.30.70.270:FF:000001">
    <property type="entry name" value="Diguanylate cyclase domain protein"/>
    <property type="match status" value="1"/>
</dbReference>
<dbReference type="InterPro" id="IPR043128">
    <property type="entry name" value="Rev_trsase/Diguanyl_cyclase"/>
</dbReference>
<dbReference type="Gene3D" id="3.30.70.270">
    <property type="match status" value="1"/>
</dbReference>
<evidence type="ECO:0000256" key="4">
    <source>
        <dbReference type="SAM" id="Coils"/>
    </source>
</evidence>
<keyword evidence="8" id="KW-1185">Reference proteome</keyword>
<keyword evidence="5" id="KW-0812">Transmembrane</keyword>
<name>A0A8H2JM72_9GAMM</name>
<dbReference type="CDD" id="cd01949">
    <property type="entry name" value="GGDEF"/>
    <property type="match status" value="1"/>
</dbReference>
<keyword evidence="5" id="KW-0472">Membrane</keyword>
<dbReference type="PANTHER" id="PTHR45138:SF9">
    <property type="entry name" value="DIGUANYLATE CYCLASE DGCM-RELATED"/>
    <property type="match status" value="1"/>
</dbReference>
<keyword evidence="4" id="KW-0175">Coiled coil</keyword>
<reference evidence="7 8" key="1">
    <citation type="submission" date="2019-05" db="EMBL/GenBank/DDBJ databases">
        <title>Colwellia ponticola sp. nov., isolated from seawater.</title>
        <authorList>
            <person name="Yoon J.-H."/>
        </authorList>
    </citation>
    <scope>NUCLEOTIDE SEQUENCE [LARGE SCALE GENOMIC DNA]</scope>
    <source>
        <strain evidence="7 8">OISW-25</strain>
    </source>
</reference>
<dbReference type="SUPFAM" id="SSF55073">
    <property type="entry name" value="Nucleotide cyclase"/>
    <property type="match status" value="1"/>
</dbReference>
<dbReference type="AlphaFoldDB" id="A0A8H2JM72"/>
<dbReference type="NCBIfam" id="TIGR00254">
    <property type="entry name" value="GGDEF"/>
    <property type="match status" value="1"/>
</dbReference>
<proteinExistence type="predicted"/>
<protein>
    <recommendedName>
        <fullName evidence="2">diguanylate cyclase</fullName>
        <ecNumber evidence="2">2.7.7.65</ecNumber>
    </recommendedName>
</protein>
<evidence type="ECO:0000256" key="5">
    <source>
        <dbReference type="SAM" id="Phobius"/>
    </source>
</evidence>
<evidence type="ECO:0000256" key="2">
    <source>
        <dbReference type="ARBA" id="ARBA00012528"/>
    </source>
</evidence>
<comment type="cofactor">
    <cofactor evidence="1">
        <name>Mg(2+)</name>
        <dbReference type="ChEBI" id="CHEBI:18420"/>
    </cofactor>
</comment>